<dbReference type="Gene3D" id="1.20.1440.120">
    <property type="entry name" value="Recombination protein O, C-terminal domain"/>
    <property type="match status" value="1"/>
</dbReference>
<feature type="domain" description="DNA replication/recombination mediator RecO N-terminal" evidence="8">
    <location>
        <begin position="19"/>
        <end position="92"/>
    </location>
</feature>
<evidence type="ECO:0000256" key="1">
    <source>
        <dbReference type="ARBA" id="ARBA00007452"/>
    </source>
</evidence>
<dbReference type="PANTHER" id="PTHR33991">
    <property type="entry name" value="DNA REPAIR PROTEIN RECO"/>
    <property type="match status" value="1"/>
</dbReference>
<dbReference type="GO" id="GO:0006302">
    <property type="term" value="P:double-strand break repair"/>
    <property type="evidence" value="ECO:0007669"/>
    <property type="project" value="TreeGrafter"/>
</dbReference>
<dbReference type="Pfam" id="PF02565">
    <property type="entry name" value="RecO_C"/>
    <property type="match status" value="1"/>
</dbReference>
<dbReference type="Gene3D" id="2.40.50.140">
    <property type="entry name" value="Nucleic acid-binding proteins"/>
    <property type="match status" value="1"/>
</dbReference>
<evidence type="ECO:0000256" key="2">
    <source>
        <dbReference type="ARBA" id="ARBA00021310"/>
    </source>
</evidence>
<dbReference type="InterPro" id="IPR037278">
    <property type="entry name" value="ARFGAP/RecO"/>
</dbReference>
<dbReference type="InterPro" id="IPR003717">
    <property type="entry name" value="RecO"/>
</dbReference>
<dbReference type="STRING" id="634430.SAMN04488241_111165"/>
<dbReference type="Proteomes" id="UP000199586">
    <property type="component" value="Unassembled WGS sequence"/>
</dbReference>
<evidence type="ECO:0000256" key="3">
    <source>
        <dbReference type="ARBA" id="ARBA00022763"/>
    </source>
</evidence>
<dbReference type="AlphaFoldDB" id="A0A1I5UGG3"/>
<evidence type="ECO:0000256" key="4">
    <source>
        <dbReference type="ARBA" id="ARBA00023172"/>
    </source>
</evidence>
<proteinExistence type="inferred from homology"/>
<dbReference type="Pfam" id="PF11967">
    <property type="entry name" value="RecO_N"/>
    <property type="match status" value="1"/>
</dbReference>
<dbReference type="GO" id="GO:0043590">
    <property type="term" value="C:bacterial nucleoid"/>
    <property type="evidence" value="ECO:0007669"/>
    <property type="project" value="TreeGrafter"/>
</dbReference>
<sequence length="258" mass="27190">MTLQLATPSTIPDMVAMHIVADAIVLAARAHGEHGVVARALTRDHGVQPGYVRGGRSRQLRPVLLPGNGVRAEWRARTAEQLPALTVELVHSRAAIHGEPLAAAAIEWVTALVASALPEAQGYPRLFDGLGAMLDAIEAAPAARGWAPALVRFELLVLAEMGFGLDLSGCVAGGDDELAFVSPKSGGAVSRAGAAGYERQLLRLPPFLLGEPVSGGAELVDGLRLTGHFLARDVLVDRRVEPLAARDRLVDRLKRAVA</sequence>
<dbReference type="SUPFAM" id="SSF57863">
    <property type="entry name" value="ArfGap/RecO-like zinc finger"/>
    <property type="match status" value="1"/>
</dbReference>
<comment type="function">
    <text evidence="7">Involved in DNA repair and RecF pathway recombination.</text>
</comment>
<dbReference type="InterPro" id="IPR022572">
    <property type="entry name" value="DNA_rep/recomb_RecO_N"/>
</dbReference>
<evidence type="ECO:0000259" key="8">
    <source>
        <dbReference type="Pfam" id="PF11967"/>
    </source>
</evidence>
<evidence type="ECO:0000256" key="7">
    <source>
        <dbReference type="HAMAP-Rule" id="MF_00201"/>
    </source>
</evidence>
<dbReference type="GO" id="GO:0006310">
    <property type="term" value="P:DNA recombination"/>
    <property type="evidence" value="ECO:0007669"/>
    <property type="project" value="UniProtKB-UniRule"/>
</dbReference>
<evidence type="ECO:0000313" key="9">
    <source>
        <dbReference type="EMBL" id="SFP94342.1"/>
    </source>
</evidence>
<keyword evidence="5 7" id="KW-0234">DNA repair</keyword>
<dbReference type="InterPro" id="IPR012340">
    <property type="entry name" value="NA-bd_OB-fold"/>
</dbReference>
<dbReference type="NCBIfam" id="TIGR00613">
    <property type="entry name" value="reco"/>
    <property type="match status" value="1"/>
</dbReference>
<evidence type="ECO:0000256" key="5">
    <source>
        <dbReference type="ARBA" id="ARBA00023204"/>
    </source>
</evidence>
<dbReference type="PANTHER" id="PTHR33991:SF1">
    <property type="entry name" value="DNA REPAIR PROTEIN RECO"/>
    <property type="match status" value="1"/>
</dbReference>
<dbReference type="InterPro" id="IPR042242">
    <property type="entry name" value="RecO_C"/>
</dbReference>
<evidence type="ECO:0000256" key="6">
    <source>
        <dbReference type="ARBA" id="ARBA00033409"/>
    </source>
</evidence>
<name>A0A1I5UGG3_9SPHN</name>
<protein>
    <recommendedName>
        <fullName evidence="2 7">DNA repair protein RecO</fullName>
    </recommendedName>
    <alternativeName>
        <fullName evidence="6 7">Recombination protein O</fullName>
    </alternativeName>
</protein>
<accession>A0A1I5UGG3</accession>
<evidence type="ECO:0000313" key="10">
    <source>
        <dbReference type="Proteomes" id="UP000199586"/>
    </source>
</evidence>
<comment type="similarity">
    <text evidence="1 7">Belongs to the RecO family.</text>
</comment>
<keyword evidence="10" id="KW-1185">Reference proteome</keyword>
<keyword evidence="4 7" id="KW-0233">DNA recombination</keyword>
<reference evidence="9 10" key="1">
    <citation type="submission" date="2016-10" db="EMBL/GenBank/DDBJ databases">
        <authorList>
            <person name="de Groot N.N."/>
        </authorList>
    </citation>
    <scope>NUCLEOTIDE SEQUENCE [LARGE SCALE GENOMIC DNA]</scope>
    <source>
        <strain evidence="9 10">CGMCC 1.9113</strain>
    </source>
</reference>
<gene>
    <name evidence="7" type="primary">recO</name>
    <name evidence="9" type="ORF">SAMN04488241_111165</name>
</gene>
<dbReference type="SUPFAM" id="SSF50249">
    <property type="entry name" value="Nucleic acid-binding proteins"/>
    <property type="match status" value="1"/>
</dbReference>
<dbReference type="HAMAP" id="MF_00201">
    <property type="entry name" value="RecO"/>
    <property type="match status" value="1"/>
</dbReference>
<organism evidence="9 10">
    <name type="scientific">Sphingomonas rubra</name>
    <dbReference type="NCBI Taxonomy" id="634430"/>
    <lineage>
        <taxon>Bacteria</taxon>
        <taxon>Pseudomonadati</taxon>
        <taxon>Pseudomonadota</taxon>
        <taxon>Alphaproteobacteria</taxon>
        <taxon>Sphingomonadales</taxon>
        <taxon>Sphingomonadaceae</taxon>
        <taxon>Sphingomonas</taxon>
    </lineage>
</organism>
<keyword evidence="3 7" id="KW-0227">DNA damage</keyword>
<dbReference type="EMBL" id="FOXP01000011">
    <property type="protein sequence ID" value="SFP94342.1"/>
    <property type="molecule type" value="Genomic_DNA"/>
</dbReference>